<feature type="compositionally biased region" description="Pro residues" evidence="3">
    <location>
        <begin position="517"/>
        <end position="526"/>
    </location>
</feature>
<dbReference type="Gene3D" id="1.10.10.750">
    <property type="entry name" value="Ypt/Rab-GAP domain of gyp1p, domain 1"/>
    <property type="match status" value="1"/>
</dbReference>
<dbReference type="InterPro" id="IPR050302">
    <property type="entry name" value="Rab_GAP_TBC_domain"/>
</dbReference>
<evidence type="ECO:0000313" key="5">
    <source>
        <dbReference type="EMBL" id="CDS39509.1"/>
    </source>
</evidence>
<dbReference type="STRING" id="6211.A0A068YBD8"/>
<dbReference type="EMBL" id="LN902843">
    <property type="protein sequence ID" value="CDS39509.1"/>
    <property type="molecule type" value="Genomic_DNA"/>
</dbReference>
<feature type="compositionally biased region" description="Polar residues" evidence="3">
    <location>
        <begin position="542"/>
        <end position="551"/>
    </location>
</feature>
<keyword evidence="2" id="KW-0175">Coiled coil</keyword>
<evidence type="ECO:0000313" key="6">
    <source>
        <dbReference type="Proteomes" id="UP000017246"/>
    </source>
</evidence>
<dbReference type="PANTHER" id="PTHR47219">
    <property type="entry name" value="RAB GTPASE-ACTIVATING PROTEIN 1-LIKE"/>
    <property type="match status" value="1"/>
</dbReference>
<dbReference type="Pfam" id="PF00566">
    <property type="entry name" value="RabGAP-TBC"/>
    <property type="match status" value="1"/>
</dbReference>
<feature type="compositionally biased region" description="Polar residues" evidence="3">
    <location>
        <begin position="852"/>
        <end position="870"/>
    </location>
</feature>
<keyword evidence="1" id="KW-0343">GTPase activation</keyword>
<dbReference type="InterPro" id="IPR035969">
    <property type="entry name" value="Rab-GAP_TBC_sf"/>
</dbReference>
<reference evidence="5" key="1">
    <citation type="journal article" date="2013" name="Nature">
        <title>The genomes of four tapeworm species reveal adaptations to parasitism.</title>
        <authorList>
            <person name="Tsai I.J."/>
            <person name="Zarowiecki M."/>
            <person name="Holroyd N."/>
            <person name="Garciarrubio A."/>
            <person name="Sanchez-Flores A."/>
            <person name="Brooks K.L."/>
            <person name="Tracey A."/>
            <person name="Bobes R.J."/>
            <person name="Fragoso G."/>
            <person name="Sciutto E."/>
            <person name="Aslett M."/>
            <person name="Beasley H."/>
            <person name="Bennett H.M."/>
            <person name="Cai J."/>
            <person name="Camicia F."/>
            <person name="Clark R."/>
            <person name="Cucher M."/>
            <person name="De Silva N."/>
            <person name="Day T.A."/>
            <person name="Deplazes P."/>
            <person name="Estrada K."/>
            <person name="Fernandez C."/>
            <person name="Holland P.W."/>
            <person name="Hou J."/>
            <person name="Hu S."/>
            <person name="Huckvale T."/>
            <person name="Hung S.S."/>
            <person name="Kamenetzky L."/>
            <person name="Keane J.A."/>
            <person name="Kiss F."/>
            <person name="Koziol U."/>
            <person name="Lambert O."/>
            <person name="Liu K."/>
            <person name="Luo X."/>
            <person name="Luo Y."/>
            <person name="Macchiaroli N."/>
            <person name="Nichol S."/>
            <person name="Paps J."/>
            <person name="Parkinson J."/>
            <person name="Pouchkina-Stantcheva N."/>
            <person name="Riddiford N."/>
            <person name="Rosenzvit M."/>
            <person name="Salinas G."/>
            <person name="Wasmuth J.D."/>
            <person name="Zamanian M."/>
            <person name="Zheng Y."/>
            <person name="Cai X."/>
            <person name="Soberon X."/>
            <person name="Olson P.D."/>
            <person name="Laclette J.P."/>
            <person name="Brehm K."/>
            <person name="Berriman M."/>
            <person name="Garciarrubio A."/>
            <person name="Bobes R.J."/>
            <person name="Fragoso G."/>
            <person name="Sanchez-Flores A."/>
            <person name="Estrada K."/>
            <person name="Cevallos M.A."/>
            <person name="Morett E."/>
            <person name="Gonzalez V."/>
            <person name="Portillo T."/>
            <person name="Ochoa-Leyva A."/>
            <person name="Jose M.V."/>
            <person name="Sciutto E."/>
            <person name="Landa A."/>
            <person name="Jimenez L."/>
            <person name="Valdes V."/>
            <person name="Carrero J.C."/>
            <person name="Larralde C."/>
            <person name="Morales-Montor J."/>
            <person name="Limon-Lason J."/>
            <person name="Soberon X."/>
            <person name="Laclette J.P."/>
        </authorList>
    </citation>
    <scope>NUCLEOTIDE SEQUENCE [LARGE SCALE GENOMIC DNA]</scope>
</reference>
<keyword evidence="6" id="KW-1185">Reference proteome</keyword>
<evidence type="ECO:0000256" key="1">
    <source>
        <dbReference type="ARBA" id="ARBA00022468"/>
    </source>
</evidence>
<dbReference type="InterPro" id="IPR000195">
    <property type="entry name" value="Rab-GAP-TBC_dom"/>
</dbReference>
<dbReference type="PROSITE" id="PS50086">
    <property type="entry name" value="TBC_RABGAP"/>
    <property type="match status" value="1"/>
</dbReference>
<dbReference type="SUPFAM" id="SSF47923">
    <property type="entry name" value="Ypt/Rab-GAP domain of gyp1p"/>
    <property type="match status" value="2"/>
</dbReference>
<dbReference type="AlphaFoldDB" id="A0A068YBD8"/>
<feature type="region of interest" description="Disordered" evidence="3">
    <location>
        <begin position="852"/>
        <end position="893"/>
    </location>
</feature>
<reference evidence="5" key="2">
    <citation type="submission" date="2015-11" db="EMBL/GenBank/DDBJ databases">
        <authorList>
            <person name="Zhang Y."/>
            <person name="Guo Z."/>
        </authorList>
    </citation>
    <scope>NUCLEOTIDE SEQUENCE</scope>
</reference>
<feature type="coiled-coil region" evidence="2">
    <location>
        <begin position="750"/>
        <end position="812"/>
    </location>
</feature>
<feature type="compositionally biased region" description="Polar residues" evidence="3">
    <location>
        <begin position="561"/>
        <end position="572"/>
    </location>
</feature>
<feature type="compositionally biased region" description="Low complexity" evidence="3">
    <location>
        <begin position="492"/>
        <end position="503"/>
    </location>
</feature>
<feature type="region of interest" description="Disordered" evidence="3">
    <location>
        <begin position="485"/>
        <end position="573"/>
    </location>
</feature>
<evidence type="ECO:0000259" key="4">
    <source>
        <dbReference type="PROSITE" id="PS50086"/>
    </source>
</evidence>
<accession>A0A068YBD8</accession>
<protein>
    <submittedName>
        <fullName evidence="5">Ecotropic viral integration site</fullName>
    </submittedName>
</protein>
<dbReference type="Proteomes" id="UP000017246">
    <property type="component" value="Unassembled WGS sequence"/>
</dbReference>
<dbReference type="Gene3D" id="1.10.472.80">
    <property type="entry name" value="Ypt/Rab-GAP domain of gyp1p, domain 3"/>
    <property type="match status" value="1"/>
</dbReference>
<dbReference type="OrthoDB" id="295078at2759"/>
<dbReference type="GO" id="GO:0005096">
    <property type="term" value="F:GTPase activator activity"/>
    <property type="evidence" value="ECO:0007669"/>
    <property type="project" value="UniProtKB-KW"/>
</dbReference>
<organism evidence="5 6">
    <name type="scientific">Echinococcus multilocularis</name>
    <name type="common">Fox tapeworm</name>
    <dbReference type="NCBI Taxonomy" id="6211"/>
    <lineage>
        <taxon>Eukaryota</taxon>
        <taxon>Metazoa</taxon>
        <taxon>Spiralia</taxon>
        <taxon>Lophotrochozoa</taxon>
        <taxon>Platyhelminthes</taxon>
        <taxon>Cestoda</taxon>
        <taxon>Eucestoda</taxon>
        <taxon>Cyclophyllidea</taxon>
        <taxon>Taeniidae</taxon>
        <taxon>Echinococcus</taxon>
    </lineage>
</organism>
<gene>
    <name evidence="5" type="ORF">EmuJ_000703800</name>
</gene>
<dbReference type="FunFam" id="1.10.8.270:FF:000001">
    <property type="entry name" value="TBC1 domain family member 1"/>
    <property type="match status" value="1"/>
</dbReference>
<dbReference type="PANTHER" id="PTHR47219:SF22">
    <property type="entry name" value="RAB-GAP TBC DOMAIN-CONTAINING PROTEIN"/>
    <property type="match status" value="1"/>
</dbReference>
<dbReference type="SMART" id="SM00164">
    <property type="entry name" value="TBC"/>
    <property type="match status" value="1"/>
</dbReference>
<name>A0A068YBD8_ECHMU</name>
<proteinExistence type="predicted"/>
<dbReference type="eggNOG" id="KOG4436">
    <property type="taxonomic scope" value="Eukaryota"/>
</dbReference>
<evidence type="ECO:0000256" key="3">
    <source>
        <dbReference type="SAM" id="MobiDB-lite"/>
    </source>
</evidence>
<dbReference type="GO" id="GO:0031267">
    <property type="term" value="F:small GTPase binding"/>
    <property type="evidence" value="ECO:0007669"/>
    <property type="project" value="TreeGrafter"/>
</dbReference>
<dbReference type="Gene3D" id="1.10.8.270">
    <property type="entry name" value="putative rabgap domain of human tbc1 domain family member 14 like domains"/>
    <property type="match status" value="1"/>
</dbReference>
<feature type="compositionally biased region" description="Basic and acidic residues" evidence="3">
    <location>
        <begin position="874"/>
        <end position="884"/>
    </location>
</feature>
<sequence>MTADAVDIGSVIGETEDDLAQKLEELNRNLSADSKAVTSCSSASKFNRTSSKTSLISSLSDGSYVGAEDENNSNLSICSEKKPNRWPSFSNAFPSFISTGSNAPPPSTISLCHQWSTVINNWEQYSKKKAFIADLIRMGIPDQFRPMIWQLCTGAYGSPLKQTYHKYLRDVSPFERAIARDISRTYPKHDFFKDKGSTGQQSLFNVMKAYSLHDREVGYCQGSGFIVGLLLMQMGEEEAFAVLVQLMNEYRLRELYKPCMTELGVCMHQLDGLIAEFLPELHAHFATQTFAPSHYASAWFLTLFATAFPISMTTRVMDLFIAEGMDFILRLSLAILKQFAPRLLTMDMETMIFSLQQTESTKWEDHGRILFETALTLKLNPRRLKKLRNEYILARSQEQAEQIEVRRLRTENGLLLQRLARLEEDNTYLAKQLVGCNVERAELSEEVSRLRGCIARWQAMQEEALLRTPTTCSPPQATTAAVILENDDTKVSDSSSSTSTSPSAFYPGYEVESLPATPLPAPPLPQQPHRQQGMKMSAICNGDQTATTSPRCSERSGGTGASETPTPTTSGAESWASVCFSPISVSRSSDDRLLVETIHQLETDLVHLRVRESDCHSALRDAKERIRLLEEKLESARREPEEQIEVLHSELMKVKLREAEGLLKQKELRDRMEEIQTLWENHLALTGGGNNAGAKVDSATNGVTHSSRFLRVSAGLIQSKLRGKSAATSAADNAQHLSDRLLETRLCSQIAELQQRVHELTSQAEIDDRQAIRRDEKMNDLIEKVERSILREAALRAELKEAECRCADLETKRKSDAILWRIREIELSSRIAELRQHYSELDCLHDVEHASNTLQGHPTGSPLSACSSVAPTPEVKRSRGEGDGQSKGIARGHVPSMWKDLPPTLMTESIGPLEDLCILPDDPLITSIYVHESSANQHGVTGPVARYRGYETVAAVGTSSKFFFEANIISSSKYAFYHVQK</sequence>
<feature type="domain" description="Rab-GAP TBC" evidence="4">
    <location>
        <begin position="139"/>
        <end position="324"/>
    </location>
</feature>
<dbReference type="OMA" id="LWGHIVA"/>
<evidence type="ECO:0000256" key="2">
    <source>
        <dbReference type="SAM" id="Coils"/>
    </source>
</evidence>